<feature type="domain" description="EAL" evidence="1">
    <location>
        <begin position="1"/>
        <end position="230"/>
    </location>
</feature>
<dbReference type="RefSeq" id="WP_141174275.1">
    <property type="nucleotide sequence ID" value="NZ_JBHUFX010000011.1"/>
</dbReference>
<dbReference type="InterPro" id="IPR001633">
    <property type="entry name" value="EAL_dom"/>
</dbReference>
<dbReference type="AlphaFoldDB" id="A0A506VDS8"/>
<dbReference type="Pfam" id="PF00563">
    <property type="entry name" value="EAL"/>
    <property type="match status" value="1"/>
</dbReference>
<reference evidence="2 3" key="1">
    <citation type="submission" date="2019-06" db="EMBL/GenBank/DDBJ databases">
        <authorList>
            <person name="Yang Y."/>
        </authorList>
    </citation>
    <scope>NUCLEOTIDE SEQUENCE [LARGE SCALE GENOMIC DNA]</scope>
    <source>
        <strain evidence="2 3">BIT-26</strain>
    </source>
</reference>
<gene>
    <name evidence="2" type="ORF">FKM52_00645</name>
</gene>
<evidence type="ECO:0000313" key="2">
    <source>
        <dbReference type="EMBL" id="TPW44254.1"/>
    </source>
</evidence>
<protein>
    <submittedName>
        <fullName evidence="2">EAL domain-containing protein</fullName>
    </submittedName>
</protein>
<name>A0A506VDS8_9GAMM</name>
<dbReference type="OrthoDB" id="8552213at2"/>
<organism evidence="2 3">
    <name type="scientific">Mixta tenebrionis</name>
    <dbReference type="NCBI Taxonomy" id="2562439"/>
    <lineage>
        <taxon>Bacteria</taxon>
        <taxon>Pseudomonadati</taxon>
        <taxon>Pseudomonadota</taxon>
        <taxon>Gammaproteobacteria</taxon>
        <taxon>Enterobacterales</taxon>
        <taxon>Erwiniaceae</taxon>
        <taxon>Mixta</taxon>
    </lineage>
</organism>
<dbReference type="InterPro" id="IPR035919">
    <property type="entry name" value="EAL_sf"/>
</dbReference>
<comment type="caution">
    <text evidence="2">The sequence shown here is derived from an EMBL/GenBank/DDBJ whole genome shotgun (WGS) entry which is preliminary data.</text>
</comment>
<dbReference type="Proteomes" id="UP000319523">
    <property type="component" value="Unassembled WGS sequence"/>
</dbReference>
<evidence type="ECO:0000259" key="1">
    <source>
        <dbReference type="PROSITE" id="PS50883"/>
    </source>
</evidence>
<evidence type="ECO:0000313" key="3">
    <source>
        <dbReference type="Proteomes" id="UP000319523"/>
    </source>
</evidence>
<keyword evidence="3" id="KW-1185">Reference proteome</keyword>
<proteinExistence type="predicted"/>
<dbReference type="EMBL" id="VHQI01000001">
    <property type="protein sequence ID" value="TPW44254.1"/>
    <property type="molecule type" value="Genomic_DNA"/>
</dbReference>
<dbReference type="SUPFAM" id="SSF141868">
    <property type="entry name" value="EAL domain-like"/>
    <property type="match status" value="1"/>
</dbReference>
<dbReference type="PROSITE" id="PS50883">
    <property type="entry name" value="EAL"/>
    <property type="match status" value="1"/>
</dbReference>
<sequence>MTRKNFADYAIHTAFNPIYALNGRLIAVELLSSFLYSVQQVTVPQDILLRQFSEQQRLQTLQKQIVIIERYHDFLQRNSIAVLLHLDGYLARLILSSDFLRRKLRSLPALELALSESFPDFKAGRDNPELRALSADFKLTLNNFGSGKAPAKAVYDNLFTRIKLDRGLLQQLLQRDSFPSLLKALIEQLSDHCRQFIAQGVDSVDMLEKISSFAFSGLRGRCFHRRRRGS</sequence>
<dbReference type="Gene3D" id="3.20.20.450">
    <property type="entry name" value="EAL domain"/>
    <property type="match status" value="1"/>
</dbReference>
<accession>A0A506VDS8</accession>